<keyword evidence="1" id="KW-0472">Membrane</keyword>
<protein>
    <recommendedName>
        <fullName evidence="4">Integral membrane protein</fullName>
    </recommendedName>
</protein>
<evidence type="ECO:0000256" key="1">
    <source>
        <dbReference type="SAM" id="Phobius"/>
    </source>
</evidence>
<organism evidence="2 3">
    <name type="scientific">Streptomyces longisporoflavus</name>
    <dbReference type="NCBI Taxonomy" id="28044"/>
    <lineage>
        <taxon>Bacteria</taxon>
        <taxon>Bacillati</taxon>
        <taxon>Actinomycetota</taxon>
        <taxon>Actinomycetes</taxon>
        <taxon>Kitasatosporales</taxon>
        <taxon>Streptomycetaceae</taxon>
        <taxon>Streptomyces</taxon>
    </lineage>
</organism>
<reference evidence="2 3" key="1">
    <citation type="submission" date="2024-10" db="EMBL/GenBank/DDBJ databases">
        <title>The Natural Products Discovery Center: Release of the First 8490 Sequenced Strains for Exploring Actinobacteria Biosynthetic Diversity.</title>
        <authorList>
            <person name="Kalkreuter E."/>
            <person name="Kautsar S.A."/>
            <person name="Yang D."/>
            <person name="Bader C.D."/>
            <person name="Teijaro C.N."/>
            <person name="Fluegel L."/>
            <person name="Davis C.M."/>
            <person name="Simpson J.R."/>
            <person name="Lauterbach L."/>
            <person name="Steele A.D."/>
            <person name="Gui C."/>
            <person name="Meng S."/>
            <person name="Li G."/>
            <person name="Viehrig K."/>
            <person name="Ye F."/>
            <person name="Su P."/>
            <person name="Kiefer A.F."/>
            <person name="Nichols A."/>
            <person name="Cepeda A.J."/>
            <person name="Yan W."/>
            <person name="Fan B."/>
            <person name="Jiang Y."/>
            <person name="Adhikari A."/>
            <person name="Zheng C.-J."/>
            <person name="Schuster L."/>
            <person name="Cowan T.M."/>
            <person name="Smanski M.J."/>
            <person name="Chevrette M.G."/>
            <person name="De Carvalho L.P.S."/>
            <person name="Shen B."/>
        </authorList>
    </citation>
    <scope>NUCLEOTIDE SEQUENCE [LARGE SCALE GENOMIC DNA]</scope>
    <source>
        <strain evidence="2 3">NPDC017990</strain>
    </source>
</reference>
<keyword evidence="3" id="KW-1185">Reference proteome</keyword>
<dbReference type="Proteomes" id="UP001610818">
    <property type="component" value="Unassembled WGS sequence"/>
</dbReference>
<name>A0ABW7R4H6_9ACTN</name>
<evidence type="ECO:0008006" key="4">
    <source>
        <dbReference type="Google" id="ProtNLM"/>
    </source>
</evidence>
<keyword evidence="1" id="KW-0812">Transmembrane</keyword>
<evidence type="ECO:0000313" key="3">
    <source>
        <dbReference type="Proteomes" id="UP001610818"/>
    </source>
</evidence>
<comment type="caution">
    <text evidence="2">The sequence shown here is derived from an EMBL/GenBank/DDBJ whole genome shotgun (WGS) entry which is preliminary data.</text>
</comment>
<dbReference type="EMBL" id="JBIRGQ010000008">
    <property type="protein sequence ID" value="MFH8550471.1"/>
    <property type="molecule type" value="Genomic_DNA"/>
</dbReference>
<dbReference type="RefSeq" id="WP_190086835.1">
    <property type="nucleotide sequence ID" value="NZ_BMTR01000057.1"/>
</dbReference>
<sequence>MDASVLPVAVIAAALVIKTALAEIRAPGSARREWAFVTDGEAMLSGAAAAFCLGAMGWSYAGHGAVAWAGLVGLLVAYLIGGRRPGP</sequence>
<accession>A0ABW7R4H6</accession>
<proteinExistence type="predicted"/>
<gene>
    <name evidence="2" type="ORF">ACH4F9_36255</name>
</gene>
<keyword evidence="1" id="KW-1133">Transmembrane helix</keyword>
<evidence type="ECO:0000313" key="2">
    <source>
        <dbReference type="EMBL" id="MFH8550471.1"/>
    </source>
</evidence>
<feature type="transmembrane region" description="Helical" evidence="1">
    <location>
        <begin position="60"/>
        <end position="81"/>
    </location>
</feature>